<dbReference type="PANTHER" id="PTHR23406:SF34">
    <property type="entry name" value="NAD-DEPENDENT MALIC ENZYME, MITOCHONDRIAL"/>
    <property type="match status" value="1"/>
</dbReference>
<dbReference type="EC" id="1.1.1.38" evidence="2"/>
<reference evidence="2 3" key="1">
    <citation type="submission" date="2019-03" db="EMBL/GenBank/DDBJ databases">
        <authorList>
            <consortium name="Pathogen Informatics"/>
        </authorList>
    </citation>
    <scope>NUCLEOTIDE SEQUENCE [LARGE SCALE GENOMIC DNA]</scope>
    <source>
        <strain evidence="2 3">NCTC12998</strain>
    </source>
</reference>
<gene>
    <name evidence="2" type="primary">maeA_5</name>
    <name evidence="2" type="ORF">NCTC12998_06536</name>
</gene>
<evidence type="ECO:0000313" key="2">
    <source>
        <dbReference type="EMBL" id="VFS88557.1"/>
    </source>
</evidence>
<dbReference type="EMBL" id="CAADJE010000036">
    <property type="protein sequence ID" value="VFS88557.1"/>
    <property type="molecule type" value="Genomic_DNA"/>
</dbReference>
<proteinExistence type="predicted"/>
<dbReference type="GO" id="GO:0005829">
    <property type="term" value="C:cytosol"/>
    <property type="evidence" value="ECO:0007669"/>
    <property type="project" value="TreeGrafter"/>
</dbReference>
<feature type="domain" description="Malic enzyme N-terminal" evidence="1">
    <location>
        <begin position="1"/>
        <end position="59"/>
    </location>
</feature>
<dbReference type="AlphaFoldDB" id="A0A485CVM8"/>
<accession>A0A485CVM8</accession>
<protein>
    <submittedName>
        <fullName evidence="2">NAD-dependent malic enzyme</fullName>
        <ecNumber evidence="2">1.1.1.38</ecNumber>
    </submittedName>
</protein>
<dbReference type="Gene3D" id="3.40.50.10380">
    <property type="entry name" value="Malic enzyme, N-terminal domain"/>
    <property type="match status" value="1"/>
</dbReference>
<name>A0A485CVM8_RAOPL</name>
<dbReference type="InterPro" id="IPR046346">
    <property type="entry name" value="Aminoacid_DH-like_N_sf"/>
</dbReference>
<dbReference type="PANTHER" id="PTHR23406">
    <property type="entry name" value="MALIC ENZYME-RELATED"/>
    <property type="match status" value="1"/>
</dbReference>
<dbReference type="Proteomes" id="UP000345637">
    <property type="component" value="Unassembled WGS sequence"/>
</dbReference>
<dbReference type="InterPro" id="IPR012301">
    <property type="entry name" value="Malic_N_dom"/>
</dbReference>
<dbReference type="SUPFAM" id="SSF53223">
    <property type="entry name" value="Aminoacid dehydrogenase-like, N-terminal domain"/>
    <property type="match status" value="1"/>
</dbReference>
<dbReference type="Pfam" id="PF00390">
    <property type="entry name" value="malic"/>
    <property type="match status" value="1"/>
</dbReference>
<dbReference type="GO" id="GO:0006108">
    <property type="term" value="P:malate metabolic process"/>
    <property type="evidence" value="ECO:0007669"/>
    <property type="project" value="TreeGrafter"/>
</dbReference>
<dbReference type="GO" id="GO:0016616">
    <property type="term" value="F:oxidoreductase activity, acting on the CH-OH group of donors, NAD or NADP as acceptor"/>
    <property type="evidence" value="ECO:0007669"/>
    <property type="project" value="InterPro"/>
</dbReference>
<dbReference type="GO" id="GO:0004470">
    <property type="term" value="F:malic enzyme activity"/>
    <property type="evidence" value="ECO:0007669"/>
    <property type="project" value="InterPro"/>
</dbReference>
<evidence type="ECO:0000313" key="3">
    <source>
        <dbReference type="Proteomes" id="UP000345637"/>
    </source>
</evidence>
<evidence type="ECO:0000259" key="1">
    <source>
        <dbReference type="Pfam" id="PF00390"/>
    </source>
</evidence>
<dbReference type="InterPro" id="IPR037062">
    <property type="entry name" value="Malic_N_dom_sf"/>
</dbReference>
<sequence length="76" mass="8678">MMPVIYTPTVGAACERFSEIYRRSRGVFISYQNRHNLDDILQNVPNHNVKVIVVTDGGAYSGSRRPGHRRYGDPDR</sequence>
<keyword evidence="2" id="KW-0560">Oxidoreductase</keyword>
<organism evidence="2 3">
    <name type="scientific">Raoultella planticola</name>
    <name type="common">Klebsiella planticola</name>
    <dbReference type="NCBI Taxonomy" id="575"/>
    <lineage>
        <taxon>Bacteria</taxon>
        <taxon>Pseudomonadati</taxon>
        <taxon>Pseudomonadota</taxon>
        <taxon>Gammaproteobacteria</taxon>
        <taxon>Enterobacterales</taxon>
        <taxon>Enterobacteriaceae</taxon>
        <taxon>Klebsiella/Raoultella group</taxon>
        <taxon>Raoultella</taxon>
    </lineage>
</organism>